<dbReference type="InterPro" id="IPR036047">
    <property type="entry name" value="F-box-like_dom_sf"/>
</dbReference>
<feature type="domain" description="F-box" evidence="1">
    <location>
        <begin position="17"/>
        <end position="53"/>
    </location>
</feature>
<organism evidence="2 3">
    <name type="scientific">Tripterygium wilfordii</name>
    <name type="common">Thunder God vine</name>
    <dbReference type="NCBI Taxonomy" id="458696"/>
    <lineage>
        <taxon>Eukaryota</taxon>
        <taxon>Viridiplantae</taxon>
        <taxon>Streptophyta</taxon>
        <taxon>Embryophyta</taxon>
        <taxon>Tracheophyta</taxon>
        <taxon>Spermatophyta</taxon>
        <taxon>Magnoliopsida</taxon>
        <taxon>eudicotyledons</taxon>
        <taxon>Gunneridae</taxon>
        <taxon>Pentapetalae</taxon>
        <taxon>rosids</taxon>
        <taxon>fabids</taxon>
        <taxon>Celastrales</taxon>
        <taxon>Celastraceae</taxon>
        <taxon>Tripterygium</taxon>
    </lineage>
</organism>
<protein>
    <submittedName>
        <fullName evidence="2">F-box/LRR-repeat protein</fullName>
    </submittedName>
</protein>
<dbReference type="PROSITE" id="PS50181">
    <property type="entry name" value="FBOX"/>
    <property type="match status" value="1"/>
</dbReference>
<dbReference type="EMBL" id="JAAARO010000020">
    <property type="protein sequence ID" value="KAF5730050.1"/>
    <property type="molecule type" value="Genomic_DNA"/>
</dbReference>
<evidence type="ECO:0000259" key="1">
    <source>
        <dbReference type="PROSITE" id="PS50181"/>
    </source>
</evidence>
<dbReference type="InterPro" id="IPR001810">
    <property type="entry name" value="F-box_dom"/>
</dbReference>
<dbReference type="Proteomes" id="UP000593562">
    <property type="component" value="Unassembled WGS sequence"/>
</dbReference>
<dbReference type="InterPro" id="IPR032675">
    <property type="entry name" value="LRR_dom_sf"/>
</dbReference>
<dbReference type="Gene3D" id="1.20.1280.50">
    <property type="match status" value="1"/>
</dbReference>
<dbReference type="PANTHER" id="PTHR31900">
    <property type="entry name" value="F-BOX/RNI SUPERFAMILY PROTEIN-RELATED"/>
    <property type="match status" value="1"/>
</dbReference>
<keyword evidence="3" id="KW-1185">Reference proteome</keyword>
<comment type="caution">
    <text evidence="2">The sequence shown here is derived from an EMBL/GenBank/DDBJ whole genome shotgun (WGS) entry which is preliminary data.</text>
</comment>
<dbReference type="InParanoid" id="A0A7J7C7G9"/>
<reference evidence="2 3" key="1">
    <citation type="journal article" date="2020" name="Nat. Commun.">
        <title>Genome of Tripterygium wilfordii and identification of cytochrome P450 involved in triptolide biosynthesis.</title>
        <authorList>
            <person name="Tu L."/>
            <person name="Su P."/>
            <person name="Zhang Z."/>
            <person name="Gao L."/>
            <person name="Wang J."/>
            <person name="Hu T."/>
            <person name="Zhou J."/>
            <person name="Zhang Y."/>
            <person name="Zhao Y."/>
            <person name="Liu Y."/>
            <person name="Song Y."/>
            <person name="Tong Y."/>
            <person name="Lu Y."/>
            <person name="Yang J."/>
            <person name="Xu C."/>
            <person name="Jia M."/>
            <person name="Peters R.J."/>
            <person name="Huang L."/>
            <person name="Gao W."/>
        </authorList>
    </citation>
    <scope>NUCLEOTIDE SEQUENCE [LARGE SCALE GENOMIC DNA]</scope>
    <source>
        <strain evidence="3">cv. XIE 37</strain>
        <tissue evidence="2">Leaf</tissue>
    </source>
</reference>
<accession>A0A7J7C7G9</accession>
<proteinExistence type="predicted"/>
<dbReference type="SUPFAM" id="SSF52047">
    <property type="entry name" value="RNI-like"/>
    <property type="match status" value="1"/>
</dbReference>
<evidence type="ECO:0000313" key="3">
    <source>
        <dbReference type="Proteomes" id="UP000593562"/>
    </source>
</evidence>
<sequence length="516" mass="58983">MGDRDPFLRRRCSEEREDMFTNLPDDFAYHIIKLLAVEDLLRLSFVSRRFRNLCLSTPNLRINSHNPVTNRGLSYRFGFINSLNRFMDQRHHDKTKIGTFSLSWSLLGSIISSEEFFFIKYLNQAVDCSAEEIRIRVVHPPGKPFELPLFVLQSKSLRRLSVNTNGCLLKFPSLFAGFSSVQYLSVESVLLDNDFCKDWIPGFFKSLRELKIKSFLGMTTINITSNSLESITIYDLRYNGLYHLAIAAEKLQKLKIAWYPPLDTVTTCLQINAPNLVDFEYTGEPVKYYRCLGGLPVVNKVVLNLRIPNQLALDQALSSYNLRELLQSFGSVRKLNLYQQSLEMFSKRISFPVLFNNLEVLVLNVVNFNENVVPVLASLLRGTPNLTGLHISSGFSSVGTEVTQSKEILFDVQYWQSQKMTFHQLHTLRVYYHKGKNMLELVKYLAANAEKLRVIIILYSDPVSLDSSMDVVRSKKASTTVYFMKYSGAGLESVTCVDALCKSPYCCAKTNYVHTK</sequence>
<gene>
    <name evidence="2" type="ORF">HS088_TW20G00420</name>
</gene>
<evidence type="ECO:0000313" key="2">
    <source>
        <dbReference type="EMBL" id="KAF5730050.1"/>
    </source>
</evidence>
<dbReference type="Gene3D" id="3.80.10.10">
    <property type="entry name" value="Ribonuclease Inhibitor"/>
    <property type="match status" value="1"/>
</dbReference>
<name>A0A7J7C7G9_TRIWF</name>
<dbReference type="CDD" id="cd09917">
    <property type="entry name" value="F-box_SF"/>
    <property type="match status" value="1"/>
</dbReference>
<dbReference type="AlphaFoldDB" id="A0A7J7C7G9"/>
<dbReference type="InterPro" id="IPR050232">
    <property type="entry name" value="FBL13/AtMIF1-like"/>
</dbReference>
<dbReference type="Pfam" id="PF00646">
    <property type="entry name" value="F-box"/>
    <property type="match status" value="1"/>
</dbReference>
<dbReference type="PANTHER" id="PTHR31900:SF27">
    <property type="entry name" value="FBD DOMAIN-CONTAINING PROTEIN"/>
    <property type="match status" value="1"/>
</dbReference>
<dbReference type="SMART" id="SM00256">
    <property type="entry name" value="FBOX"/>
    <property type="match status" value="1"/>
</dbReference>
<dbReference type="SUPFAM" id="SSF81383">
    <property type="entry name" value="F-box domain"/>
    <property type="match status" value="1"/>
</dbReference>